<dbReference type="RefSeq" id="WP_038090041.1">
    <property type="nucleotide sequence ID" value="NZ_JHEG04000001.1"/>
</dbReference>
<accession>A0A0C1RCM5</accession>
<dbReference type="STRING" id="1479485.DA73_0204220"/>
<proteinExistence type="predicted"/>
<reference evidence="1" key="2">
    <citation type="submission" date="2019-11" db="EMBL/GenBank/DDBJ databases">
        <title>Improved Assembly of Tolypothrix boutellei genome.</title>
        <authorList>
            <person name="Sarangi A.N."/>
            <person name="Mukherjee M."/>
            <person name="Ghosh S."/>
            <person name="Singh D."/>
            <person name="Das A."/>
            <person name="Kant S."/>
            <person name="Prusty A."/>
            <person name="Tripathy S."/>
        </authorList>
    </citation>
    <scope>NUCLEOTIDE SEQUENCE</scope>
    <source>
        <strain evidence="1">VB521301</strain>
    </source>
</reference>
<evidence type="ECO:0000313" key="1">
    <source>
        <dbReference type="EMBL" id="KAF3891122.1"/>
    </source>
</evidence>
<comment type="caution">
    <text evidence="2">The sequence shown here is derived from an EMBL/GenBank/DDBJ whole genome shotgun (WGS) entry which is preliminary data.</text>
</comment>
<dbReference type="EMBL" id="JHEG02000019">
    <property type="protein sequence ID" value="KIE13393.1"/>
    <property type="molecule type" value="Genomic_DNA"/>
</dbReference>
<protein>
    <recommendedName>
        <fullName evidence="4">Lipoprotein</fullName>
    </recommendedName>
</protein>
<dbReference type="AlphaFoldDB" id="A0A0C1RCM5"/>
<evidence type="ECO:0000313" key="3">
    <source>
        <dbReference type="Proteomes" id="UP000029738"/>
    </source>
</evidence>
<reference evidence="2" key="1">
    <citation type="journal article" date="2015" name="Genome Announc.">
        <title>Draft Genome Sequence of Tolypothrix boutellei Strain VB521301.</title>
        <authorList>
            <person name="Chandrababunaidu M.M."/>
            <person name="Singh D."/>
            <person name="Sen D."/>
            <person name="Bhan S."/>
            <person name="Das S."/>
            <person name="Gupta A."/>
            <person name="Adhikary S.P."/>
            <person name="Tripathy S."/>
        </authorList>
    </citation>
    <scope>NUCLEOTIDE SEQUENCE</scope>
    <source>
        <strain evidence="2">VB521301</strain>
    </source>
</reference>
<dbReference type="PROSITE" id="PS51257">
    <property type="entry name" value="PROKAR_LIPOPROTEIN"/>
    <property type="match status" value="1"/>
</dbReference>
<dbReference type="OrthoDB" id="455956at2"/>
<evidence type="ECO:0008006" key="4">
    <source>
        <dbReference type="Google" id="ProtNLM"/>
    </source>
</evidence>
<evidence type="ECO:0000313" key="2">
    <source>
        <dbReference type="EMBL" id="KIE13393.1"/>
    </source>
</evidence>
<keyword evidence="3" id="KW-1185">Reference proteome</keyword>
<sequence>MVVLRKNTVTFSVSVSLTFLITACNESKVNQCQRLMEVVNKGTELIDKNKGQQVTTSIQLSKDLQAVSKEIGEQNFKDPKLQEFQNRIVKVFETVSTSIAKAGQALGSAKIAKNSSEGRIKIQKARGDIDASLTAAANAAKQLDAVASDLNKYCNQPE</sequence>
<dbReference type="Proteomes" id="UP000029738">
    <property type="component" value="Unassembled WGS sequence"/>
</dbReference>
<gene>
    <name evidence="2" type="ORF">DA73_0204220</name>
    <name evidence="1" type="ORF">DA73_0400025000</name>
</gene>
<organism evidence="2">
    <name type="scientific">Tolypothrix bouteillei VB521301</name>
    <dbReference type="NCBI Taxonomy" id="1479485"/>
    <lineage>
        <taxon>Bacteria</taxon>
        <taxon>Bacillati</taxon>
        <taxon>Cyanobacteriota</taxon>
        <taxon>Cyanophyceae</taxon>
        <taxon>Nostocales</taxon>
        <taxon>Tolypothrichaceae</taxon>
        <taxon>Tolypothrix</taxon>
    </lineage>
</organism>
<name>A0A0C1RCM5_9CYAN</name>
<dbReference type="EMBL" id="JHEG04000001">
    <property type="protein sequence ID" value="KAF3891122.1"/>
    <property type="molecule type" value="Genomic_DNA"/>
</dbReference>